<feature type="transmembrane region" description="Helical" evidence="1">
    <location>
        <begin position="20"/>
        <end position="39"/>
    </location>
</feature>
<evidence type="ECO:0000256" key="1">
    <source>
        <dbReference type="SAM" id="Phobius"/>
    </source>
</evidence>
<gene>
    <name evidence="2" type="ORF">J1786_07765</name>
</gene>
<protein>
    <submittedName>
        <fullName evidence="2">Phage holin, lambda family</fullName>
    </submittedName>
</protein>
<comment type="caution">
    <text evidence="2">The sequence shown here is derived from an EMBL/GenBank/DDBJ whole genome shotgun (WGS) entry which is preliminary data.</text>
</comment>
<evidence type="ECO:0000313" key="3">
    <source>
        <dbReference type="Proteomes" id="UP000699865"/>
    </source>
</evidence>
<proteinExistence type="predicted"/>
<keyword evidence="3" id="KW-1185">Reference proteome</keyword>
<evidence type="ECO:0000313" key="2">
    <source>
        <dbReference type="EMBL" id="MBU9834710.1"/>
    </source>
</evidence>
<sequence>MKPDHPLIMLFLTLFFRQDSPVSGVMMSMLMALLRTIYLKGSRREIICEALLCGALTITAISISLYFGASENMTMSIGGIIGFIGVRKIWEYLTSYIQKKLLGK</sequence>
<reference evidence="2 3" key="1">
    <citation type="submission" date="2021-03" db="EMBL/GenBank/DDBJ databases">
        <title>Five novel Rahnella species.</title>
        <authorList>
            <person name="Brady C."/>
            <person name="Asselin J."/>
            <person name="Beer S."/>
            <person name="Bruberg M.B."/>
            <person name="Crampton B."/>
            <person name="Venter S."/>
            <person name="Arnold D."/>
            <person name="Denman S."/>
        </authorList>
    </citation>
    <scope>NUCLEOTIDE SEQUENCE [LARGE SCALE GENOMIC DNA]</scope>
    <source>
        <strain evidence="2 3">L72c</strain>
    </source>
</reference>
<keyword evidence="1" id="KW-0812">Transmembrane</keyword>
<dbReference type="NCBIfam" id="TIGR01594">
    <property type="entry name" value="holin_lambda"/>
    <property type="match status" value="1"/>
</dbReference>
<feature type="transmembrane region" description="Helical" evidence="1">
    <location>
        <begin position="46"/>
        <end position="67"/>
    </location>
</feature>
<keyword evidence="1" id="KW-1133">Transmembrane helix</keyword>
<accession>A0ABS6KYM5</accession>
<name>A0ABS6KYM5_9GAMM</name>
<dbReference type="EMBL" id="JAFMOU010000064">
    <property type="protein sequence ID" value="MBU9834710.1"/>
    <property type="molecule type" value="Genomic_DNA"/>
</dbReference>
<dbReference type="Pfam" id="PF05106">
    <property type="entry name" value="Phage_holin_3_1"/>
    <property type="match status" value="1"/>
</dbReference>
<organism evidence="2 3">
    <name type="scientific">Rahnella perminowiae</name>
    <dbReference type="NCBI Taxonomy" id="2816244"/>
    <lineage>
        <taxon>Bacteria</taxon>
        <taxon>Pseudomonadati</taxon>
        <taxon>Pseudomonadota</taxon>
        <taxon>Gammaproteobacteria</taxon>
        <taxon>Enterobacterales</taxon>
        <taxon>Yersiniaceae</taxon>
        <taxon>Rahnella</taxon>
    </lineage>
</organism>
<dbReference type="Proteomes" id="UP000699865">
    <property type="component" value="Unassembled WGS sequence"/>
</dbReference>
<feature type="transmembrane region" description="Helical" evidence="1">
    <location>
        <begin position="73"/>
        <end position="90"/>
    </location>
</feature>
<dbReference type="InterPro" id="IPR006481">
    <property type="entry name" value="Phage_lambda_GpS_holin"/>
</dbReference>
<keyword evidence="1" id="KW-0472">Membrane</keyword>